<dbReference type="GO" id="GO:0016787">
    <property type="term" value="F:hydrolase activity"/>
    <property type="evidence" value="ECO:0007669"/>
    <property type="project" value="UniProtKB-KW"/>
</dbReference>
<dbReference type="PANTHER" id="PTHR47572">
    <property type="entry name" value="LIPOPROTEIN-RELATED"/>
    <property type="match status" value="1"/>
</dbReference>
<sequence length="299" mass="33810">MTGMGLAYKSFHEKFFDVLDVEQELLEVWKDFTFIEGPIWNKKTQALTFNDIPESRTYRYSEKDGVRLLRENTFKANGNAYDTQGNIIVCEHVRSCISRTDNEGKGLEILASHYQGKELNSPNDVVVRSDGTIFFTDPRFGRNPSRVGLEREQELDFQGVFSYNPDTKELKLLMDDFENPNGLCFSKDEKFLFVNDSPRKHIRKFAVEPNGSLRGGEVWAETIGDGVGLPDGMKIDSEENVYCCAQGGIHIFDKDAVYLGIVYIPEQAGNCAFGGKDMDTLYIAASTTLYRFKIKGHAV</sequence>
<evidence type="ECO:0000256" key="3">
    <source>
        <dbReference type="PIRSR" id="PIRSR605511-1"/>
    </source>
</evidence>
<name>A0A2Y9BCA4_9FIRM</name>
<dbReference type="InterPro" id="IPR011042">
    <property type="entry name" value="6-blade_b-propeller_TolB-like"/>
</dbReference>
<reference evidence="6 7" key="1">
    <citation type="submission" date="2018-05" db="EMBL/GenBank/DDBJ databases">
        <title>The Hungate 1000. A catalogue of reference genomes from the rumen microbiome.</title>
        <authorList>
            <person name="Kelly W."/>
        </authorList>
    </citation>
    <scope>NUCLEOTIDE SEQUENCE [LARGE SCALE GENOMIC DNA]</scope>
    <source>
        <strain evidence="6 7">NLAE-zl-C242</strain>
    </source>
</reference>
<accession>A0A2Y9BCA4</accession>
<evidence type="ECO:0000256" key="4">
    <source>
        <dbReference type="PIRSR" id="PIRSR605511-2"/>
    </source>
</evidence>
<comment type="caution">
    <text evidence="6">The sequence shown here is derived from an EMBL/GenBank/DDBJ whole genome shotgun (WGS) entry which is preliminary data.</text>
</comment>
<evidence type="ECO:0000259" key="5">
    <source>
        <dbReference type="Pfam" id="PF08450"/>
    </source>
</evidence>
<feature type="binding site" evidence="4">
    <location>
        <position position="231"/>
    </location>
    <ligand>
        <name>a divalent metal cation</name>
        <dbReference type="ChEBI" id="CHEBI:60240"/>
    </ligand>
</feature>
<dbReference type="InterPro" id="IPR013658">
    <property type="entry name" value="SGL"/>
</dbReference>
<dbReference type="EMBL" id="QGDL01000004">
    <property type="protein sequence ID" value="PWJ30272.1"/>
    <property type="molecule type" value="Genomic_DNA"/>
</dbReference>
<dbReference type="SUPFAM" id="SSF63829">
    <property type="entry name" value="Calcium-dependent phosphotriesterase"/>
    <property type="match status" value="1"/>
</dbReference>
<gene>
    <name evidence="6" type="ORF">A8806_104140</name>
</gene>
<dbReference type="Pfam" id="PF08450">
    <property type="entry name" value="SGL"/>
    <property type="match status" value="1"/>
</dbReference>
<comment type="cofactor">
    <cofactor evidence="4">
        <name>Zn(2+)</name>
        <dbReference type="ChEBI" id="CHEBI:29105"/>
    </cofactor>
    <text evidence="4">Binds 1 divalent metal cation per subunit.</text>
</comment>
<keyword evidence="4" id="KW-0479">Metal-binding</keyword>
<proteinExistence type="inferred from homology"/>
<keyword evidence="7" id="KW-1185">Reference proteome</keyword>
<dbReference type="InterPro" id="IPR005511">
    <property type="entry name" value="SMP-30"/>
</dbReference>
<dbReference type="PRINTS" id="PR01790">
    <property type="entry name" value="SMP30FAMILY"/>
</dbReference>
<evidence type="ECO:0000256" key="1">
    <source>
        <dbReference type="ARBA" id="ARBA00008853"/>
    </source>
</evidence>
<feature type="binding site" evidence="4">
    <location>
        <position position="36"/>
    </location>
    <ligand>
        <name>a divalent metal cation</name>
        <dbReference type="ChEBI" id="CHEBI:60240"/>
    </ligand>
</feature>
<dbReference type="Gene3D" id="2.120.10.30">
    <property type="entry name" value="TolB, C-terminal domain"/>
    <property type="match status" value="1"/>
</dbReference>
<protein>
    <submittedName>
        <fullName evidence="6">Gluconolactonase</fullName>
    </submittedName>
</protein>
<dbReference type="InterPro" id="IPR051262">
    <property type="entry name" value="SMP-30/CGR1_Lactonase"/>
</dbReference>
<feature type="binding site" evidence="4">
    <location>
        <position position="123"/>
    </location>
    <ligand>
        <name>substrate</name>
    </ligand>
</feature>
<feature type="domain" description="SMP-30/Gluconolactonase/LRE-like region" evidence="5">
    <location>
        <begin position="36"/>
        <end position="286"/>
    </location>
</feature>
<evidence type="ECO:0000313" key="7">
    <source>
        <dbReference type="Proteomes" id="UP000245845"/>
    </source>
</evidence>
<dbReference type="GO" id="GO:0046872">
    <property type="term" value="F:metal ion binding"/>
    <property type="evidence" value="ECO:0007669"/>
    <property type="project" value="UniProtKB-KW"/>
</dbReference>
<keyword evidence="2" id="KW-0378">Hydrolase</keyword>
<dbReference type="AlphaFoldDB" id="A0A2Y9BCA4"/>
<dbReference type="Proteomes" id="UP000245845">
    <property type="component" value="Unassembled WGS sequence"/>
</dbReference>
<feature type="binding site" evidence="4">
    <location>
        <position position="181"/>
    </location>
    <ligand>
        <name>a divalent metal cation</name>
        <dbReference type="ChEBI" id="CHEBI:60240"/>
    </ligand>
</feature>
<dbReference type="PANTHER" id="PTHR47572:SF4">
    <property type="entry name" value="LACTONASE DRP35"/>
    <property type="match status" value="1"/>
</dbReference>
<keyword evidence="4" id="KW-0862">Zinc</keyword>
<feature type="active site" description="Proton donor/acceptor" evidence="3">
    <location>
        <position position="231"/>
    </location>
</feature>
<evidence type="ECO:0000313" key="6">
    <source>
        <dbReference type="EMBL" id="PWJ30272.1"/>
    </source>
</evidence>
<evidence type="ECO:0000256" key="2">
    <source>
        <dbReference type="ARBA" id="ARBA00022801"/>
    </source>
</evidence>
<organism evidence="6 7">
    <name type="scientific">Faecalicatena orotica</name>
    <dbReference type="NCBI Taxonomy" id="1544"/>
    <lineage>
        <taxon>Bacteria</taxon>
        <taxon>Bacillati</taxon>
        <taxon>Bacillota</taxon>
        <taxon>Clostridia</taxon>
        <taxon>Lachnospirales</taxon>
        <taxon>Lachnospiraceae</taxon>
        <taxon>Faecalicatena</taxon>
    </lineage>
</organism>
<comment type="similarity">
    <text evidence="1">Belongs to the SMP-30/CGR1 family.</text>
</comment>